<comment type="caution">
    <text evidence="1">The sequence shown here is derived from an EMBL/GenBank/DDBJ whole genome shotgun (WGS) entry which is preliminary data.</text>
</comment>
<name>A0A0V1L2A6_9BILA</name>
<keyword evidence="2" id="KW-1185">Reference proteome</keyword>
<dbReference type="AlphaFoldDB" id="A0A0V1L2A6"/>
<sequence length="129" mass="14157">MTAEKIALPFSAFHRLLVASPRDLLTLANIRRPMLARESNGIFNGCWNDEIEIEMNAIDEAMSVVLLSAWRVYKTLQADSLPVTFSGVGCYLTLPFLGTHASSVEADGTDVISSSMSLDLPDDEDEYVS</sequence>
<evidence type="ECO:0000313" key="2">
    <source>
        <dbReference type="Proteomes" id="UP000054721"/>
    </source>
</evidence>
<dbReference type="EMBL" id="JYDW01000166">
    <property type="protein sequence ID" value="KRZ53362.1"/>
    <property type="molecule type" value="Genomic_DNA"/>
</dbReference>
<accession>A0A0V1L2A6</accession>
<dbReference type="OrthoDB" id="10437192at2759"/>
<organism evidence="1 2">
    <name type="scientific">Trichinella nativa</name>
    <dbReference type="NCBI Taxonomy" id="6335"/>
    <lineage>
        <taxon>Eukaryota</taxon>
        <taxon>Metazoa</taxon>
        <taxon>Ecdysozoa</taxon>
        <taxon>Nematoda</taxon>
        <taxon>Enoplea</taxon>
        <taxon>Dorylaimia</taxon>
        <taxon>Trichinellida</taxon>
        <taxon>Trichinellidae</taxon>
        <taxon>Trichinella</taxon>
    </lineage>
</organism>
<proteinExistence type="predicted"/>
<reference evidence="1 2" key="1">
    <citation type="submission" date="2015-05" db="EMBL/GenBank/DDBJ databases">
        <title>Evolution of Trichinella species and genotypes.</title>
        <authorList>
            <person name="Korhonen P.K."/>
            <person name="Edoardo P."/>
            <person name="Giuseppe L.R."/>
            <person name="Gasser R.B."/>
        </authorList>
    </citation>
    <scope>NUCLEOTIDE SEQUENCE [LARGE SCALE GENOMIC DNA]</scope>
    <source>
        <strain evidence="1">ISS10</strain>
    </source>
</reference>
<evidence type="ECO:0000313" key="1">
    <source>
        <dbReference type="EMBL" id="KRZ53362.1"/>
    </source>
</evidence>
<dbReference type="Proteomes" id="UP000054721">
    <property type="component" value="Unassembled WGS sequence"/>
</dbReference>
<gene>
    <name evidence="1" type="ORF">T02_14772</name>
</gene>
<protein>
    <submittedName>
        <fullName evidence="1">Uncharacterized protein</fullName>
    </submittedName>
</protein>